<reference evidence="2 3" key="1">
    <citation type="submission" date="2011-02" db="EMBL/GenBank/DDBJ databases">
        <title>The Genome Sequence of Sphaeroforma arctica JP610.</title>
        <authorList>
            <consortium name="The Broad Institute Genome Sequencing Platform"/>
            <person name="Russ C."/>
            <person name="Cuomo C."/>
            <person name="Young S.K."/>
            <person name="Zeng Q."/>
            <person name="Gargeya S."/>
            <person name="Alvarado L."/>
            <person name="Berlin A."/>
            <person name="Chapman S.B."/>
            <person name="Chen Z."/>
            <person name="Freedman E."/>
            <person name="Gellesch M."/>
            <person name="Goldberg J."/>
            <person name="Griggs A."/>
            <person name="Gujja S."/>
            <person name="Heilman E."/>
            <person name="Heiman D."/>
            <person name="Howarth C."/>
            <person name="Mehta T."/>
            <person name="Neiman D."/>
            <person name="Pearson M."/>
            <person name="Roberts A."/>
            <person name="Saif S."/>
            <person name="Shea T."/>
            <person name="Shenoy N."/>
            <person name="Sisk P."/>
            <person name="Stolte C."/>
            <person name="Sykes S."/>
            <person name="White J."/>
            <person name="Yandava C."/>
            <person name="Burger G."/>
            <person name="Gray M.W."/>
            <person name="Holland P.W.H."/>
            <person name="King N."/>
            <person name="Lang F.B.F."/>
            <person name="Roger A.J."/>
            <person name="Ruiz-Trillo I."/>
            <person name="Haas B."/>
            <person name="Nusbaum C."/>
            <person name="Birren B."/>
        </authorList>
    </citation>
    <scope>NUCLEOTIDE SEQUENCE [LARGE SCALE GENOMIC DNA]</scope>
    <source>
        <strain evidence="2 3">JP610</strain>
    </source>
</reference>
<dbReference type="Pfam" id="PF15402">
    <property type="entry name" value="MELT_2"/>
    <property type="match status" value="3"/>
</dbReference>
<accession>A0A0L0GCQ7</accession>
<feature type="compositionally biased region" description="Polar residues" evidence="1">
    <location>
        <begin position="526"/>
        <end position="536"/>
    </location>
</feature>
<feature type="region of interest" description="Disordered" evidence="1">
    <location>
        <begin position="116"/>
        <end position="182"/>
    </location>
</feature>
<feature type="compositionally biased region" description="Polar residues" evidence="1">
    <location>
        <begin position="138"/>
        <end position="173"/>
    </location>
</feature>
<dbReference type="RefSeq" id="XP_014160699.1">
    <property type="nucleotide sequence ID" value="XM_014305224.1"/>
</dbReference>
<feature type="compositionally biased region" description="Basic and acidic residues" evidence="1">
    <location>
        <begin position="318"/>
        <end position="332"/>
    </location>
</feature>
<feature type="region of interest" description="Disordered" evidence="1">
    <location>
        <begin position="666"/>
        <end position="686"/>
    </location>
</feature>
<gene>
    <name evidence="2" type="ORF">SARC_01059</name>
</gene>
<protein>
    <submittedName>
        <fullName evidence="2">Uncharacterized protein</fullName>
    </submittedName>
</protein>
<feature type="region of interest" description="Disordered" evidence="1">
    <location>
        <begin position="427"/>
        <end position="539"/>
    </location>
</feature>
<keyword evidence="3" id="KW-1185">Reference proteome</keyword>
<organism evidence="2 3">
    <name type="scientific">Sphaeroforma arctica JP610</name>
    <dbReference type="NCBI Taxonomy" id="667725"/>
    <lineage>
        <taxon>Eukaryota</taxon>
        <taxon>Ichthyosporea</taxon>
        <taxon>Ichthyophonida</taxon>
        <taxon>Sphaeroforma</taxon>
    </lineage>
</organism>
<dbReference type="Proteomes" id="UP000054560">
    <property type="component" value="Unassembled WGS sequence"/>
</dbReference>
<feature type="region of interest" description="Disordered" evidence="1">
    <location>
        <begin position="552"/>
        <end position="584"/>
    </location>
</feature>
<feature type="region of interest" description="Disordered" evidence="1">
    <location>
        <begin position="365"/>
        <end position="395"/>
    </location>
</feature>
<feature type="compositionally biased region" description="Polar residues" evidence="1">
    <location>
        <begin position="379"/>
        <end position="390"/>
    </location>
</feature>
<feature type="region of interest" description="Disordered" evidence="1">
    <location>
        <begin position="288"/>
        <end position="332"/>
    </location>
</feature>
<feature type="compositionally biased region" description="Polar residues" evidence="1">
    <location>
        <begin position="475"/>
        <end position="488"/>
    </location>
</feature>
<evidence type="ECO:0000313" key="2">
    <source>
        <dbReference type="EMBL" id="KNC86797.1"/>
    </source>
</evidence>
<dbReference type="GeneID" id="25901563"/>
<dbReference type="EMBL" id="KQ241635">
    <property type="protein sequence ID" value="KNC86797.1"/>
    <property type="molecule type" value="Genomic_DNA"/>
</dbReference>
<feature type="compositionally biased region" description="Basic and acidic residues" evidence="1">
    <location>
        <begin position="449"/>
        <end position="474"/>
    </location>
</feature>
<evidence type="ECO:0000256" key="1">
    <source>
        <dbReference type="SAM" id="MobiDB-lite"/>
    </source>
</evidence>
<evidence type="ECO:0000313" key="3">
    <source>
        <dbReference type="Proteomes" id="UP000054560"/>
    </source>
</evidence>
<feature type="region of interest" description="Disordered" evidence="1">
    <location>
        <begin position="1"/>
        <end position="42"/>
    </location>
</feature>
<name>A0A0L0GCQ7_9EUKA</name>
<proteinExistence type="predicted"/>
<dbReference type="AlphaFoldDB" id="A0A0L0GCQ7"/>
<feature type="compositionally biased region" description="Basic and acidic residues" evidence="1">
    <location>
        <begin position="369"/>
        <end position="378"/>
    </location>
</feature>
<sequence length="721" mass="76716">MSRIPVPITQVSTAADHTASHSESFGPPVLDSTGPNPVGDGQGDAMAALFEGDNLSDVDMEETVALPIRVETFPANFNRQPSTSYQDGRATEVPENDTCNLAEEMELTKCLPSLLPQHTSTSKPNFPEFQRAPIPAPNSVSHQNPNANSGADYATTTTGASIQNPVQDSNAPASSVPVPLSVPEFTTAPTARAMAGSEDPYDHHVLNDSFEEDFGDGRADATVRMDMTELVGRGILQANGLLANEIAENSSSRSNENGAMASGDQLTANENTEFMDFTEVVGGVLSASGETGSTNANTGTNRNISTKKVHVGPNLGEQDSHIAPRGRNKVDERSVNTQVDMDTDTTNTMRMDMTEAVGGILHALPASGDHADRSELQHKQATGDTEPQSTDTDRMDMTEAVGRILNADEGTIKIPNFFLPVLVSDDVSESSGRRDTSSPPGSKRSSPRANEKTNENAENEREDVVAKRPRRESEQLVSTLNDLSVQPSGSGGVAMVTNQQLGRPDNSDRNGTTSSRPSEVARTDTHPNPANGTEPGQDTDRVVLHTDVANTHTHTPAPAHSGQDLSSHHGDGEPTEVTTHSHTQNLTHTHTHNLTTASTTGMLDVSSISHSPTTARSLNTTRVLAATQAGLLIAQSSVAMATAEPPIEATSTDQDQNTLVAMATRRGGSRLSVSRAPTPVKDLGPPHCESNQCTRLPVSLTDPFHGQFGNSKVCMSVWRYW</sequence>
<feature type="compositionally biased region" description="Polar residues" evidence="1">
    <location>
        <begin position="288"/>
        <end position="304"/>
    </location>
</feature>
<feature type="compositionally biased region" description="Low complexity" evidence="1">
    <location>
        <begin position="437"/>
        <end position="448"/>
    </location>
</feature>